<evidence type="ECO:0000313" key="2">
    <source>
        <dbReference type="Proteomes" id="UP001139494"/>
    </source>
</evidence>
<proteinExistence type="predicted"/>
<dbReference type="EMBL" id="JAHLKM010000003">
    <property type="protein sequence ID" value="MCQ4332657.1"/>
    <property type="molecule type" value="Genomic_DNA"/>
</dbReference>
<name>A0A9R1CRH2_9EURY</name>
<accession>A0A9R1CRH2</accession>
<reference evidence="1" key="1">
    <citation type="journal article" date="2023" name="Front. Microbiol.">
        <title>Genomic-based phylogenetic and metabolic analyses of the genus Natronomonas, and description of Natronomonas aquatica sp. nov.</title>
        <authorList>
            <person name="Garcia-Roldan A."/>
            <person name="Duran-Viseras A."/>
            <person name="de la Haba R.R."/>
            <person name="Corral P."/>
            <person name="Sanchez-Porro C."/>
            <person name="Ventosa A."/>
        </authorList>
    </citation>
    <scope>NUCLEOTIDE SEQUENCE</scope>
    <source>
        <strain evidence="1">F2-12</strain>
    </source>
</reference>
<gene>
    <name evidence="1" type="ORF">KM295_03955</name>
</gene>
<organism evidence="1 2">
    <name type="scientific">Natronomonas aquatica</name>
    <dbReference type="NCBI Taxonomy" id="2841590"/>
    <lineage>
        <taxon>Archaea</taxon>
        <taxon>Methanobacteriati</taxon>
        <taxon>Methanobacteriota</taxon>
        <taxon>Stenosarchaea group</taxon>
        <taxon>Halobacteria</taxon>
        <taxon>Halobacteriales</taxon>
        <taxon>Natronomonadaceae</taxon>
        <taxon>Natronomonas</taxon>
    </lineage>
</organism>
<protein>
    <submittedName>
        <fullName evidence="1">Uncharacterized protein</fullName>
    </submittedName>
</protein>
<dbReference type="Proteomes" id="UP001139494">
    <property type="component" value="Unassembled WGS sequence"/>
</dbReference>
<dbReference type="AlphaFoldDB" id="A0A9R1CRH2"/>
<keyword evidence="2" id="KW-1185">Reference proteome</keyword>
<comment type="caution">
    <text evidence="1">The sequence shown here is derived from an EMBL/GenBank/DDBJ whole genome shotgun (WGS) entry which is preliminary data.</text>
</comment>
<dbReference type="RefSeq" id="WP_256028594.1">
    <property type="nucleotide sequence ID" value="NZ_JAHLKM010000003.1"/>
</dbReference>
<sequence>MSRDGVDRRFVRPACHGSVPADPPIRRALVRHGCVLCGTTVTTDAFTV</sequence>
<evidence type="ECO:0000313" key="1">
    <source>
        <dbReference type="EMBL" id="MCQ4332657.1"/>
    </source>
</evidence>
<dbReference type="InterPro" id="IPR055982">
    <property type="entry name" value="DUF7560"/>
</dbReference>
<dbReference type="Pfam" id="PF24441">
    <property type="entry name" value="DUF7560"/>
    <property type="match status" value="1"/>
</dbReference>